<dbReference type="Gene3D" id="1.20.1070.10">
    <property type="entry name" value="Rhodopsin 7-helix transmembrane proteins"/>
    <property type="match status" value="1"/>
</dbReference>
<feature type="transmembrane region" description="Helical" evidence="5">
    <location>
        <begin position="20"/>
        <end position="43"/>
    </location>
</feature>
<dbReference type="GO" id="GO:0004930">
    <property type="term" value="F:G protein-coupled receptor activity"/>
    <property type="evidence" value="ECO:0007669"/>
    <property type="project" value="InterPro"/>
</dbReference>
<dbReference type="EMBL" id="CAJNOJ010000278">
    <property type="protein sequence ID" value="CAF1364119.1"/>
    <property type="molecule type" value="Genomic_DNA"/>
</dbReference>
<dbReference type="InterPro" id="IPR017452">
    <property type="entry name" value="GPCR_Rhodpsn_7TM"/>
</dbReference>
<evidence type="ECO:0000259" key="6">
    <source>
        <dbReference type="PROSITE" id="PS50262"/>
    </source>
</evidence>
<evidence type="ECO:0000313" key="7">
    <source>
        <dbReference type="EMBL" id="CAF1364119.1"/>
    </source>
</evidence>
<dbReference type="SUPFAM" id="SSF81321">
    <property type="entry name" value="Family A G protein-coupled receptor-like"/>
    <property type="match status" value="1"/>
</dbReference>
<evidence type="ECO:0000256" key="2">
    <source>
        <dbReference type="ARBA" id="ARBA00022692"/>
    </source>
</evidence>
<dbReference type="Pfam" id="PF00001">
    <property type="entry name" value="7tm_1"/>
    <property type="match status" value="1"/>
</dbReference>
<feature type="transmembrane region" description="Helical" evidence="5">
    <location>
        <begin position="55"/>
        <end position="83"/>
    </location>
</feature>
<proteinExistence type="predicted"/>
<dbReference type="GO" id="GO:0016020">
    <property type="term" value="C:membrane"/>
    <property type="evidence" value="ECO:0007669"/>
    <property type="project" value="UniProtKB-SubCell"/>
</dbReference>
<keyword evidence="2 5" id="KW-0812">Transmembrane</keyword>
<name>A0A815ICN5_ADIRI</name>
<feature type="transmembrane region" description="Helical" evidence="5">
    <location>
        <begin position="226"/>
        <end position="248"/>
    </location>
</feature>
<dbReference type="AlphaFoldDB" id="A0A815ICN5"/>
<evidence type="ECO:0000313" key="8">
    <source>
        <dbReference type="Proteomes" id="UP000663852"/>
    </source>
</evidence>
<dbReference type="InterPro" id="IPR000276">
    <property type="entry name" value="GPCR_Rhodpsn"/>
</dbReference>
<reference evidence="7" key="1">
    <citation type="submission" date="2021-02" db="EMBL/GenBank/DDBJ databases">
        <authorList>
            <person name="Nowell W R."/>
        </authorList>
    </citation>
    <scope>NUCLEOTIDE SEQUENCE</scope>
</reference>
<evidence type="ECO:0000256" key="1">
    <source>
        <dbReference type="ARBA" id="ARBA00004370"/>
    </source>
</evidence>
<dbReference type="Proteomes" id="UP000663852">
    <property type="component" value="Unassembled WGS sequence"/>
</dbReference>
<feature type="domain" description="G-protein coupled receptors family 1 profile" evidence="6">
    <location>
        <begin position="34"/>
        <end position="288"/>
    </location>
</feature>
<comment type="subcellular location">
    <subcellularLocation>
        <location evidence="1">Membrane</location>
    </subcellularLocation>
</comment>
<evidence type="ECO:0000256" key="5">
    <source>
        <dbReference type="SAM" id="Phobius"/>
    </source>
</evidence>
<evidence type="ECO:0000256" key="4">
    <source>
        <dbReference type="ARBA" id="ARBA00023136"/>
    </source>
</evidence>
<feature type="transmembrane region" description="Helical" evidence="5">
    <location>
        <begin position="136"/>
        <end position="158"/>
    </location>
</feature>
<keyword evidence="4 5" id="KW-0472">Membrane</keyword>
<feature type="transmembrane region" description="Helical" evidence="5">
    <location>
        <begin position="178"/>
        <end position="205"/>
    </location>
</feature>
<comment type="caution">
    <text evidence="7">The sequence shown here is derived from an EMBL/GenBank/DDBJ whole genome shotgun (WGS) entry which is preliminary data.</text>
</comment>
<sequence>MSNVPMDYIASLASARSKFALYFSIPICFVCILSECFSLSVFLSLKTFRQNSASAYLMFTTLFNLIRLLFATSFICISMAFSMNFTSISFLYCRIRGFLVATCNISALLCLSLAVIDQYLATCFRPQWRQYSNIRVARRAIIIITLVSVCHGLLYFIYFNQLSSINPSVCMATNSIFYQYHVYGLSIVYGNLFPLIAVIFGFLAYRNARSLLTRTNPIIRRELDKQLTSMVLLEIGIYACTYTPYSIINAISALNTNREPVYLAQLSLINAIALSISFLSNGNSFYTYNFASKRFRRQTKYVFYDVFMNKCRRNRIIPINIENPVEI</sequence>
<accession>A0A815ICN5</accession>
<evidence type="ECO:0000256" key="3">
    <source>
        <dbReference type="ARBA" id="ARBA00022989"/>
    </source>
</evidence>
<feature type="transmembrane region" description="Helical" evidence="5">
    <location>
        <begin position="95"/>
        <end position="116"/>
    </location>
</feature>
<gene>
    <name evidence="7" type="ORF">EDS130_LOCUS33996</name>
</gene>
<organism evidence="7 8">
    <name type="scientific">Adineta ricciae</name>
    <name type="common">Rotifer</name>
    <dbReference type="NCBI Taxonomy" id="249248"/>
    <lineage>
        <taxon>Eukaryota</taxon>
        <taxon>Metazoa</taxon>
        <taxon>Spiralia</taxon>
        <taxon>Gnathifera</taxon>
        <taxon>Rotifera</taxon>
        <taxon>Eurotatoria</taxon>
        <taxon>Bdelloidea</taxon>
        <taxon>Adinetida</taxon>
        <taxon>Adinetidae</taxon>
        <taxon>Adineta</taxon>
    </lineage>
</organism>
<feature type="transmembrane region" description="Helical" evidence="5">
    <location>
        <begin position="268"/>
        <end position="288"/>
    </location>
</feature>
<keyword evidence="3 5" id="KW-1133">Transmembrane helix</keyword>
<dbReference type="PROSITE" id="PS50262">
    <property type="entry name" value="G_PROTEIN_RECEP_F1_2"/>
    <property type="match status" value="1"/>
</dbReference>
<dbReference type="CDD" id="cd00637">
    <property type="entry name" value="7tm_classA_rhodopsin-like"/>
    <property type="match status" value="1"/>
</dbReference>
<protein>
    <recommendedName>
        <fullName evidence="6">G-protein coupled receptors family 1 profile domain-containing protein</fullName>
    </recommendedName>
</protein>